<dbReference type="Gene3D" id="3.90.120.10">
    <property type="entry name" value="DNA Methylase, subunit A, domain 2"/>
    <property type="match status" value="1"/>
</dbReference>
<dbReference type="SUPFAM" id="SSF53335">
    <property type="entry name" value="S-adenosyl-L-methionine-dependent methyltransferases"/>
    <property type="match status" value="1"/>
</dbReference>
<feature type="active site" evidence="6">
    <location>
        <position position="130"/>
    </location>
</feature>
<dbReference type="PANTHER" id="PTHR10629">
    <property type="entry name" value="CYTOSINE-SPECIFIC METHYLTRANSFERASE"/>
    <property type="match status" value="1"/>
</dbReference>
<dbReference type="GO" id="GO:0032259">
    <property type="term" value="P:methylation"/>
    <property type="evidence" value="ECO:0007669"/>
    <property type="project" value="UniProtKB-KW"/>
</dbReference>
<keyword evidence="5" id="KW-0680">Restriction system</keyword>
<name>A0A1G6NB51_9FIRM</name>
<dbReference type="PRINTS" id="PR00105">
    <property type="entry name" value="C5METTRFRASE"/>
</dbReference>
<evidence type="ECO:0000256" key="2">
    <source>
        <dbReference type="ARBA" id="ARBA00022603"/>
    </source>
</evidence>
<dbReference type="GO" id="GO:0003886">
    <property type="term" value="F:DNA (cytosine-5-)-methyltransferase activity"/>
    <property type="evidence" value="ECO:0007669"/>
    <property type="project" value="UniProtKB-EC"/>
</dbReference>
<reference evidence="9" key="1">
    <citation type="submission" date="2016-10" db="EMBL/GenBank/DDBJ databases">
        <authorList>
            <person name="Varghese N."/>
            <person name="Submissions S."/>
        </authorList>
    </citation>
    <scope>NUCLEOTIDE SEQUENCE [LARGE SCALE GENOMIC DNA]</scope>
    <source>
        <strain evidence="9">DSM 11005</strain>
    </source>
</reference>
<dbReference type="Gene3D" id="3.40.50.150">
    <property type="entry name" value="Vaccinia Virus protein VP39"/>
    <property type="match status" value="1"/>
</dbReference>
<evidence type="ECO:0000313" key="9">
    <source>
        <dbReference type="Proteomes" id="UP000198943"/>
    </source>
</evidence>
<dbReference type="Proteomes" id="UP000198943">
    <property type="component" value="Unassembled WGS sequence"/>
</dbReference>
<evidence type="ECO:0000256" key="6">
    <source>
        <dbReference type="PROSITE-ProRule" id="PRU01016"/>
    </source>
</evidence>
<keyword evidence="9" id="KW-1185">Reference proteome</keyword>
<dbReference type="NCBIfam" id="TIGR00675">
    <property type="entry name" value="dcm"/>
    <property type="match status" value="1"/>
</dbReference>
<dbReference type="InterPro" id="IPR001525">
    <property type="entry name" value="C5_MeTfrase"/>
</dbReference>
<evidence type="ECO:0000256" key="3">
    <source>
        <dbReference type="ARBA" id="ARBA00022679"/>
    </source>
</evidence>
<dbReference type="EC" id="2.1.1.37" evidence="1"/>
<protein>
    <recommendedName>
        <fullName evidence="1">DNA (cytosine-5-)-methyltransferase</fullName>
        <ecNumber evidence="1">2.1.1.37</ecNumber>
    </recommendedName>
</protein>
<sequence>MLYDLGVNDNLNFIDLFAGAGGLSEGFIRAGFNPIAHVEMNEDASKTLETRLAYHYLRMLGNLKPYYDYEKGKISRQEFLEVIPDEVKESVINETMSEMTLPLIFRKIDNMLNVDGQRKHVHLIVGGPPCQAYSLVGRARILKKENKERESDSRKTLYLLYARFLQHFNPDMFVFENVLGLNTVKDINGNLIYPQLKQSLEDAGYIVVKREQDAENFGVPQKRKRLIIIGWRNNTNHFYPDFPVTKNESLVKKILADLPIVSRGDSENKYRLPLCKSCSYVKDNQIREHREVLTLHEARKNSDKDVEIYKKVIRAWNKGERLRYDKLPKRLKSHKNQNGFLDRFKVVEGKWTACHTILAHLAKDGHYFIHPDIKQCRSITPREAARLQSFPDNYYFEGSRTSRFMQIGNAVPPMMAEIIANSIRNQFLL</sequence>
<dbReference type="GO" id="GO:0003677">
    <property type="term" value="F:DNA binding"/>
    <property type="evidence" value="ECO:0007669"/>
    <property type="project" value="TreeGrafter"/>
</dbReference>
<keyword evidence="3 6" id="KW-0808">Transferase</keyword>
<keyword evidence="2 6" id="KW-0489">Methyltransferase</keyword>
<evidence type="ECO:0000256" key="4">
    <source>
        <dbReference type="ARBA" id="ARBA00022691"/>
    </source>
</evidence>
<proteinExistence type="inferred from homology"/>
<keyword evidence="4 6" id="KW-0949">S-adenosyl-L-methionine</keyword>
<dbReference type="RefSeq" id="WP_176760513.1">
    <property type="nucleotide sequence ID" value="NZ_FMYW01000013.1"/>
</dbReference>
<dbReference type="PANTHER" id="PTHR10629:SF52">
    <property type="entry name" value="DNA (CYTOSINE-5)-METHYLTRANSFERASE 1"/>
    <property type="match status" value="1"/>
</dbReference>
<organism evidence="8 9">
    <name type="scientific">Succiniclasticum ruminis</name>
    <dbReference type="NCBI Taxonomy" id="40841"/>
    <lineage>
        <taxon>Bacteria</taxon>
        <taxon>Bacillati</taxon>
        <taxon>Bacillota</taxon>
        <taxon>Negativicutes</taxon>
        <taxon>Acidaminococcales</taxon>
        <taxon>Acidaminococcaceae</taxon>
        <taxon>Succiniclasticum</taxon>
    </lineage>
</organism>
<dbReference type="AlphaFoldDB" id="A0A1G6NB51"/>
<evidence type="ECO:0000256" key="7">
    <source>
        <dbReference type="RuleBase" id="RU000416"/>
    </source>
</evidence>
<accession>A0A1G6NB51</accession>
<dbReference type="Pfam" id="PF00145">
    <property type="entry name" value="DNA_methylase"/>
    <property type="match status" value="2"/>
</dbReference>
<dbReference type="GO" id="GO:0009307">
    <property type="term" value="P:DNA restriction-modification system"/>
    <property type="evidence" value="ECO:0007669"/>
    <property type="project" value="UniProtKB-KW"/>
</dbReference>
<dbReference type="InterPro" id="IPR029063">
    <property type="entry name" value="SAM-dependent_MTases_sf"/>
</dbReference>
<comment type="similarity">
    <text evidence="6 7">Belongs to the class I-like SAM-binding methyltransferase superfamily. C5-methyltransferase family.</text>
</comment>
<evidence type="ECO:0000256" key="5">
    <source>
        <dbReference type="ARBA" id="ARBA00022747"/>
    </source>
</evidence>
<gene>
    <name evidence="8" type="ORF">SAMN04487864_11312</name>
</gene>
<dbReference type="GO" id="GO:0044027">
    <property type="term" value="P:negative regulation of gene expression via chromosomal CpG island methylation"/>
    <property type="evidence" value="ECO:0007669"/>
    <property type="project" value="TreeGrafter"/>
</dbReference>
<evidence type="ECO:0000256" key="1">
    <source>
        <dbReference type="ARBA" id="ARBA00011975"/>
    </source>
</evidence>
<dbReference type="InterPro" id="IPR050390">
    <property type="entry name" value="C5-Methyltransferase"/>
</dbReference>
<dbReference type="EMBL" id="FMYW01000013">
    <property type="protein sequence ID" value="SDC65040.1"/>
    <property type="molecule type" value="Genomic_DNA"/>
</dbReference>
<dbReference type="PROSITE" id="PS51679">
    <property type="entry name" value="SAM_MT_C5"/>
    <property type="match status" value="1"/>
</dbReference>
<evidence type="ECO:0000313" key="8">
    <source>
        <dbReference type="EMBL" id="SDC65040.1"/>
    </source>
</evidence>